<reference evidence="1 2" key="1">
    <citation type="submission" date="2015-10" db="EMBL/GenBank/DDBJ databases">
        <title>Metagenome-Assembled Genomes uncover a global brackish microbiome.</title>
        <authorList>
            <person name="Hugerth L.W."/>
            <person name="Larsson J."/>
            <person name="Alneberg J."/>
            <person name="Lindh M.V."/>
            <person name="Legrand C."/>
            <person name="Pinhassi J."/>
            <person name="Andersson A.F."/>
        </authorList>
    </citation>
    <scope>NUCLEOTIDE SEQUENCE [LARGE SCALE GENOMIC DNA]</scope>
    <source>
        <strain evidence="1">BACL22 MAG-120619-bin3</strain>
    </source>
</reference>
<comment type="caution">
    <text evidence="1">The sequence shown here is derived from an EMBL/GenBank/DDBJ whole genome shotgun (WGS) entry which is preliminary data.</text>
</comment>
<dbReference type="Pfam" id="PF11219">
    <property type="entry name" value="DUF3014"/>
    <property type="match status" value="1"/>
</dbReference>
<evidence type="ECO:0008006" key="3">
    <source>
        <dbReference type="Google" id="ProtNLM"/>
    </source>
</evidence>
<dbReference type="InterPro" id="IPR021382">
    <property type="entry name" value="DUF3014"/>
</dbReference>
<dbReference type="AlphaFoldDB" id="A0A0R2TBX5"/>
<dbReference type="EMBL" id="LICD01000040">
    <property type="protein sequence ID" value="KRO82378.1"/>
    <property type="molecule type" value="Genomic_DNA"/>
</dbReference>
<sequence>MSKAGIWSIAAIAVCTFLYLVYLAVAFEPPRGTTTVILPTPAAEIEVIEPRPVPTRITPSTPAAAASVEVEPIVVDVVEVEAPVAEAAVDLPRLNDSDSFVAEKISELSSGTSLLSYLVDEQLVRRAVVLVENISRGQYPQTALPYKPIVEEMQVSSDDGRLFTMEGASYTRFDAAVAAFVALDTEQTVGLYRLLSPLLQQAYAEIGFRDAEFEQALIKAIDAVLSAPEIEGPFQLVKPSVMYLYADTRLEELANMNKQLIRLGPENSARLKAKLREFKQAL</sequence>
<evidence type="ECO:0000313" key="2">
    <source>
        <dbReference type="Proteomes" id="UP000051242"/>
    </source>
</evidence>
<accession>A0A0R2TBX5</accession>
<protein>
    <recommendedName>
        <fullName evidence="3">DUF3014 domain-containing protein</fullName>
    </recommendedName>
</protein>
<name>A0A0R2TBX5_9GAMM</name>
<gene>
    <name evidence="1" type="ORF">ABR85_07175</name>
</gene>
<organism evidence="1 2">
    <name type="scientific">OM182 bacterium BACL3 MAG-120619-bin3</name>
    <dbReference type="NCBI Taxonomy" id="1655593"/>
    <lineage>
        <taxon>Bacteria</taxon>
        <taxon>Pseudomonadati</taxon>
        <taxon>Pseudomonadota</taxon>
        <taxon>Gammaproteobacteria</taxon>
        <taxon>OMG group</taxon>
        <taxon>OM182 clade</taxon>
    </lineage>
</organism>
<proteinExistence type="predicted"/>
<dbReference type="Proteomes" id="UP000051242">
    <property type="component" value="Unassembled WGS sequence"/>
</dbReference>
<evidence type="ECO:0000313" key="1">
    <source>
        <dbReference type="EMBL" id="KRO82378.1"/>
    </source>
</evidence>